<organism evidence="3 4">
    <name type="scientific">Halorubrum salinarum</name>
    <dbReference type="NCBI Taxonomy" id="2739057"/>
    <lineage>
        <taxon>Archaea</taxon>
        <taxon>Methanobacteriati</taxon>
        <taxon>Methanobacteriota</taxon>
        <taxon>Stenosarchaea group</taxon>
        <taxon>Halobacteria</taxon>
        <taxon>Halobacteriales</taxon>
        <taxon>Haloferacaceae</taxon>
        <taxon>Halorubrum</taxon>
    </lineage>
</organism>
<dbReference type="InterPro" id="IPR010995">
    <property type="entry name" value="DNA_repair_Rad51/TF_NusA_a-hlx"/>
</dbReference>
<feature type="region of interest" description="Disordered" evidence="1">
    <location>
        <begin position="412"/>
        <end position="490"/>
    </location>
</feature>
<dbReference type="Gene3D" id="1.10.150.20">
    <property type="entry name" value="5' to 3' exonuclease, C-terminal subdomain"/>
    <property type="match status" value="1"/>
</dbReference>
<feature type="region of interest" description="Disordered" evidence="1">
    <location>
        <begin position="556"/>
        <end position="582"/>
    </location>
</feature>
<evidence type="ECO:0008006" key="5">
    <source>
        <dbReference type="Google" id="ProtNLM"/>
    </source>
</evidence>
<dbReference type="GO" id="GO:0000166">
    <property type="term" value="F:nucleotide binding"/>
    <property type="evidence" value="ECO:0007669"/>
    <property type="project" value="InterPro"/>
</dbReference>
<name>A0A7D4C6S0_9EURY</name>
<feature type="compositionally biased region" description="Basic and acidic residues" evidence="1">
    <location>
        <begin position="449"/>
        <end position="472"/>
    </location>
</feature>
<evidence type="ECO:0000256" key="2">
    <source>
        <dbReference type="SAM" id="Phobius"/>
    </source>
</evidence>
<dbReference type="RefSeq" id="WP_173230291.1">
    <property type="nucleotide sequence ID" value="NZ_CP053941.1"/>
</dbReference>
<dbReference type="Proteomes" id="UP000505020">
    <property type="component" value="Chromosome"/>
</dbReference>
<feature type="region of interest" description="Disordered" evidence="1">
    <location>
        <begin position="141"/>
        <end position="183"/>
    </location>
</feature>
<sequence>MSTVIYVAGVGVAAIGWILDSLATVLPVVSGWGDVLLSFVTWPFDLPVWQSVVIATVLFVTALNIVESGTSTTGDGSDTPDADGIPNVEELPGVGEHKADTLRDAGYKDAEDILTATKAELTEVDGIGTALAARLTTTVTERYGDRKGDSPKTHGTTSSPSEDSNDETTAHESTGTAHTDREKTRLVAGLELTCDRIETLVETDEVSEANERIPATRAAVSQTRDALTTLSSDRDLRLRVNDVEDRLDAVPTEAEAQYHELVTDGDEHVTAAQEAVETGEIEAGLEACENAHAVYRSARQIGETANEQWFTEEKAALDGRITSVEALTDRLEYEREVQQAEATIDTLTQRVSSLKETSELQEAEDVIQSIVDDGNNALDRLPDDITAPELERRVAHLREQVTEFEAVAEHLAAQSASTPSHTPTEPGSETASSTSEETRDTVDSPATATDDREDKKSTTSERSSDAVRDTEGPRSVVRTAAGIEETPQHTAPVVLRIREQLTEDGRRHVFRAETSDGESVQLDVWNRHLSEFNWEPGAWYAFEKVRGQQWTVNGESGVTVSTTPDVTVTQRDSAPDADVTAG</sequence>
<feature type="compositionally biased region" description="Basic and acidic residues" evidence="1">
    <location>
        <begin position="142"/>
        <end position="152"/>
    </location>
</feature>
<feature type="region of interest" description="Disordered" evidence="1">
    <location>
        <begin position="70"/>
        <end position="100"/>
    </location>
</feature>
<keyword evidence="2" id="KW-1133">Transmembrane helix</keyword>
<feature type="compositionally biased region" description="Polar residues" evidence="1">
    <location>
        <begin position="153"/>
        <end position="162"/>
    </location>
</feature>
<protein>
    <recommendedName>
        <fullName evidence="5">Helix-hairpin-helix domain-containing protein</fullName>
    </recommendedName>
</protein>
<dbReference type="KEGG" id="hsai:HPS36_11825"/>
<evidence type="ECO:0000313" key="4">
    <source>
        <dbReference type="Proteomes" id="UP000505020"/>
    </source>
</evidence>
<evidence type="ECO:0000313" key="3">
    <source>
        <dbReference type="EMBL" id="QKG93518.1"/>
    </source>
</evidence>
<dbReference type="GeneID" id="55595701"/>
<dbReference type="EMBL" id="CP053941">
    <property type="protein sequence ID" value="QKG93518.1"/>
    <property type="molecule type" value="Genomic_DNA"/>
</dbReference>
<dbReference type="Pfam" id="PF14520">
    <property type="entry name" value="HHH_5"/>
    <property type="match status" value="1"/>
</dbReference>
<feature type="transmembrane region" description="Helical" evidence="2">
    <location>
        <begin position="7"/>
        <end position="28"/>
    </location>
</feature>
<feature type="compositionally biased region" description="Low complexity" evidence="1">
    <location>
        <begin position="422"/>
        <end position="435"/>
    </location>
</feature>
<reference evidence="3 4" key="1">
    <citation type="submission" date="2020-05" db="EMBL/GenBank/DDBJ databases">
        <title>Halorubrum RHB-C sp.nov., an extremely halophilic archaeon isolated from solar salt farm.</title>
        <authorList>
            <person name="Ho H."/>
            <person name="Danganan R.E."/>
            <person name="Dedeles G.R."/>
            <person name="Kim S.-G."/>
        </authorList>
    </citation>
    <scope>NUCLEOTIDE SEQUENCE [LARGE SCALE GENOMIC DNA]</scope>
    <source>
        <strain evidence="3 4">RHB-C</strain>
    </source>
</reference>
<feature type="compositionally biased region" description="Low complexity" evidence="1">
    <location>
        <begin position="558"/>
        <end position="569"/>
    </location>
</feature>
<dbReference type="AlphaFoldDB" id="A0A7D4C6S0"/>
<evidence type="ECO:0000256" key="1">
    <source>
        <dbReference type="SAM" id="MobiDB-lite"/>
    </source>
</evidence>
<dbReference type="SUPFAM" id="SSF47794">
    <property type="entry name" value="Rad51 N-terminal domain-like"/>
    <property type="match status" value="1"/>
</dbReference>
<keyword evidence="2" id="KW-0812">Transmembrane</keyword>
<keyword evidence="2" id="KW-0472">Membrane</keyword>
<accession>A0A7D4C6S0</accession>
<gene>
    <name evidence="3" type="ORF">HPS36_11825</name>
</gene>
<proteinExistence type="predicted"/>
<feature type="compositionally biased region" description="Low complexity" evidence="1">
    <location>
        <begin position="70"/>
        <end position="84"/>
    </location>
</feature>
<keyword evidence="4" id="KW-1185">Reference proteome</keyword>